<evidence type="ECO:0000256" key="4">
    <source>
        <dbReference type="ARBA" id="ARBA00022723"/>
    </source>
</evidence>
<dbReference type="InterPro" id="IPR036396">
    <property type="entry name" value="Cyt_P450_sf"/>
</dbReference>
<evidence type="ECO:0000256" key="9">
    <source>
        <dbReference type="SAM" id="Phobius"/>
    </source>
</evidence>
<dbReference type="SUPFAM" id="SSF48264">
    <property type="entry name" value="Cytochrome P450"/>
    <property type="match status" value="1"/>
</dbReference>
<keyword evidence="11" id="KW-1185">Reference proteome</keyword>
<dbReference type="PRINTS" id="PR00385">
    <property type="entry name" value="P450"/>
</dbReference>
<feature type="transmembrane region" description="Helical" evidence="9">
    <location>
        <begin position="12"/>
        <end position="32"/>
    </location>
</feature>
<evidence type="ECO:0000256" key="5">
    <source>
        <dbReference type="ARBA" id="ARBA00023002"/>
    </source>
</evidence>
<evidence type="ECO:0000256" key="8">
    <source>
        <dbReference type="PIRSR" id="PIRSR602401-1"/>
    </source>
</evidence>
<evidence type="ECO:0000313" key="11">
    <source>
        <dbReference type="Proteomes" id="UP000829685"/>
    </source>
</evidence>
<dbReference type="InterPro" id="IPR050121">
    <property type="entry name" value="Cytochrome_P450_monoxygenase"/>
</dbReference>
<keyword evidence="9" id="KW-0472">Membrane</keyword>
<gene>
    <name evidence="10" type="ORF">JX265_008770</name>
</gene>
<comment type="caution">
    <text evidence="10">The sequence shown here is derived from an EMBL/GenBank/DDBJ whole genome shotgun (WGS) entry which is preliminary data.</text>
</comment>
<dbReference type="EMBL" id="JAFIMR010000025">
    <property type="protein sequence ID" value="KAI1863553.1"/>
    <property type="molecule type" value="Genomic_DNA"/>
</dbReference>
<dbReference type="CDD" id="cd11051">
    <property type="entry name" value="CYP59-like"/>
    <property type="match status" value="1"/>
</dbReference>
<proteinExistence type="predicted"/>
<keyword evidence="5" id="KW-0560">Oxidoreductase</keyword>
<comment type="cofactor">
    <cofactor evidence="1 8">
        <name>heme</name>
        <dbReference type="ChEBI" id="CHEBI:30413"/>
    </cofactor>
</comment>
<evidence type="ECO:0000256" key="7">
    <source>
        <dbReference type="ARBA" id="ARBA00023033"/>
    </source>
</evidence>
<dbReference type="AlphaFoldDB" id="A0A9P9WHG7"/>
<evidence type="ECO:0000256" key="1">
    <source>
        <dbReference type="ARBA" id="ARBA00001971"/>
    </source>
</evidence>
<organism evidence="10 11">
    <name type="scientific">Neoarthrinium moseri</name>
    <dbReference type="NCBI Taxonomy" id="1658444"/>
    <lineage>
        <taxon>Eukaryota</taxon>
        <taxon>Fungi</taxon>
        <taxon>Dikarya</taxon>
        <taxon>Ascomycota</taxon>
        <taxon>Pezizomycotina</taxon>
        <taxon>Sordariomycetes</taxon>
        <taxon>Xylariomycetidae</taxon>
        <taxon>Amphisphaeriales</taxon>
        <taxon>Apiosporaceae</taxon>
        <taxon>Neoarthrinium</taxon>
    </lineage>
</organism>
<protein>
    <recommendedName>
        <fullName evidence="12">Cytochrome P450</fullName>
    </recommendedName>
</protein>
<evidence type="ECO:0000313" key="10">
    <source>
        <dbReference type="EMBL" id="KAI1863553.1"/>
    </source>
</evidence>
<dbReference type="InterPro" id="IPR001128">
    <property type="entry name" value="Cyt_P450"/>
</dbReference>
<dbReference type="PANTHER" id="PTHR24305">
    <property type="entry name" value="CYTOCHROME P450"/>
    <property type="match status" value="1"/>
</dbReference>
<dbReference type="GO" id="GO:0004497">
    <property type="term" value="F:monooxygenase activity"/>
    <property type="evidence" value="ECO:0007669"/>
    <property type="project" value="UniProtKB-KW"/>
</dbReference>
<keyword evidence="9" id="KW-0812">Transmembrane</keyword>
<comment type="pathway">
    <text evidence="2">Secondary metabolite biosynthesis.</text>
</comment>
<dbReference type="Gene3D" id="1.10.630.10">
    <property type="entry name" value="Cytochrome P450"/>
    <property type="match status" value="1"/>
</dbReference>
<keyword evidence="4 8" id="KW-0479">Metal-binding</keyword>
<dbReference type="GO" id="GO:0005506">
    <property type="term" value="F:iron ion binding"/>
    <property type="evidence" value="ECO:0007669"/>
    <property type="project" value="InterPro"/>
</dbReference>
<dbReference type="GO" id="GO:0020037">
    <property type="term" value="F:heme binding"/>
    <property type="evidence" value="ECO:0007669"/>
    <property type="project" value="InterPro"/>
</dbReference>
<feature type="binding site" description="axial binding residue" evidence="8">
    <location>
        <position position="484"/>
    </location>
    <ligand>
        <name>heme</name>
        <dbReference type="ChEBI" id="CHEBI:30413"/>
    </ligand>
    <ligandPart>
        <name>Fe</name>
        <dbReference type="ChEBI" id="CHEBI:18248"/>
    </ligandPart>
</feature>
<dbReference type="GO" id="GO:0016705">
    <property type="term" value="F:oxidoreductase activity, acting on paired donors, with incorporation or reduction of molecular oxygen"/>
    <property type="evidence" value="ECO:0007669"/>
    <property type="project" value="InterPro"/>
</dbReference>
<keyword evidence="3 8" id="KW-0349">Heme</keyword>
<dbReference type="InterPro" id="IPR002401">
    <property type="entry name" value="Cyt_P450_E_grp-I"/>
</dbReference>
<sequence length="558" mass="63818">MAFRTEDIPTVLLRATSLLVFFVVANFLYNGYKVRMRFRALKAQGIPIMPHSLLWGHLRLLGEYRNSYPLDNSSNHLSIWLVEKWETLFPGEKNCPVVMYLDVWPAAEPVIFTTHPKVSAQFTQVKSLPKSQMELDYLRPLTQNKDMVSSDGEYWKRWRSVFNPGFSSRNITALIPSMVDDMLTFVNVLESYAERGAKQGQVVQLEKLTTNLTFDIIGKATLDLKLNEQSGKSSILKTAMTTMTKRLGTRFSLTRTLAMLNPWSQLHQDNRVMREVLIPQIERYLHSLGSVRETKTIMDLAASSLEKESNINDIREDPEFLTSLLENLKAFLFAGHDTTATTICWLFKLLEENPECMDRVRQEHNEILGPNPADATELITKSPHVLNSMPYTMGCIKETLRLYTPASTARAGQAGFFLSDPMSNLQYPTEGFSIGDGSQGGHYRPDVWPRPREFIPERWLVKDGDPLFPMKDAWRPFQQGPRNCIGQELALMELKLVLVFCARTFDIEQAWDEWDRIRHNTGPKDMVNGERLYMVGDGTGHTKDETPVRIRKRIAGSM</sequence>
<dbReference type="PANTHER" id="PTHR24305:SF107">
    <property type="entry name" value="P450, PUTATIVE (EUROFUNG)-RELATED"/>
    <property type="match status" value="1"/>
</dbReference>
<keyword evidence="7" id="KW-0503">Monooxygenase</keyword>
<name>A0A9P9WHG7_9PEZI</name>
<dbReference type="Proteomes" id="UP000829685">
    <property type="component" value="Unassembled WGS sequence"/>
</dbReference>
<evidence type="ECO:0000256" key="6">
    <source>
        <dbReference type="ARBA" id="ARBA00023004"/>
    </source>
</evidence>
<keyword evidence="9" id="KW-1133">Transmembrane helix</keyword>
<dbReference type="PRINTS" id="PR00463">
    <property type="entry name" value="EP450I"/>
</dbReference>
<dbReference type="Pfam" id="PF00067">
    <property type="entry name" value="p450"/>
    <property type="match status" value="1"/>
</dbReference>
<reference evidence="10" key="1">
    <citation type="submission" date="2021-03" db="EMBL/GenBank/DDBJ databases">
        <title>Revisited historic fungal species revealed as producer of novel bioactive compounds through whole genome sequencing and comparative genomics.</title>
        <authorList>
            <person name="Vignolle G.A."/>
            <person name="Hochenegger N."/>
            <person name="Mach R.L."/>
            <person name="Mach-Aigner A.R."/>
            <person name="Javad Rahimi M."/>
            <person name="Salim K.A."/>
            <person name="Chan C.M."/>
            <person name="Lim L.B.L."/>
            <person name="Cai F."/>
            <person name="Druzhinina I.S."/>
            <person name="U'Ren J.M."/>
            <person name="Derntl C."/>
        </authorList>
    </citation>
    <scope>NUCLEOTIDE SEQUENCE</scope>
    <source>
        <strain evidence="10">TUCIM 5799</strain>
    </source>
</reference>
<evidence type="ECO:0008006" key="12">
    <source>
        <dbReference type="Google" id="ProtNLM"/>
    </source>
</evidence>
<evidence type="ECO:0000256" key="2">
    <source>
        <dbReference type="ARBA" id="ARBA00005179"/>
    </source>
</evidence>
<evidence type="ECO:0000256" key="3">
    <source>
        <dbReference type="ARBA" id="ARBA00022617"/>
    </source>
</evidence>
<keyword evidence="6 8" id="KW-0408">Iron</keyword>
<accession>A0A9P9WHG7</accession>